<keyword evidence="2" id="KW-0449">Lipoprotein</keyword>
<dbReference type="Gene3D" id="1.20.1600.10">
    <property type="entry name" value="Outer membrane efflux proteins (OEP)"/>
    <property type="match status" value="1"/>
</dbReference>
<evidence type="ECO:0000313" key="5">
    <source>
        <dbReference type="Proteomes" id="UP000652176"/>
    </source>
</evidence>
<sequence length="469" mass="50655">MPAKFYCPTLWIFSALAALWAVGCESPAPRDAKALAFQAPQHWSSNGHFAEPAVTGWLQAFNDTGLTELVNAGLIDNFDLKSAAARVDAAREQAVIAGSGRWPQLSLAQGYQRAKTNAGGESSEYGAFTALFNLSWELDVWGRIKAGQQAAETDAEAAGDDFHAAQLSLAARIAQAYFEFSEAQLQAAVAAQSIKDRGVIADLVRGRFNKGLTRGLDLRLVLTDLANAEAQLAQARNDVQLIGRRLQALLGRYPDNQLRQSGSNQLDPALSLPQPPPSLTAGLPAELLERRPDVIAAFKRLRAADSRLESAEKALLPRVTLTGAGGASSAALTEIIDPRAAAWNLAAGLAQPLFTGGRLQGEIRFNEAKVQEAFNQYQSVALNAFREVEQALAAEAWLRTQEQALREAVQQTEASRKLAVYSYRQGLIEILTLLDSYRSTLNAQSAHLAVQRQLLNNRINLYLALGGGV</sequence>
<keyword evidence="2" id="KW-0472">Membrane</keyword>
<dbReference type="SUPFAM" id="SSF56954">
    <property type="entry name" value="Outer membrane efflux proteins (OEP)"/>
    <property type="match status" value="1"/>
</dbReference>
<dbReference type="NCBIfam" id="TIGR01845">
    <property type="entry name" value="outer_NodT"/>
    <property type="match status" value="1"/>
</dbReference>
<gene>
    <name evidence="4" type="ORF">IE877_22615</name>
</gene>
<dbReference type="RefSeq" id="WP_192376857.1">
    <property type="nucleotide sequence ID" value="NZ_CAJHIV010000001.1"/>
</dbReference>
<proteinExistence type="inferred from homology"/>
<feature type="chain" id="PRO_5044970777" evidence="2">
    <location>
        <begin position="18"/>
        <end position="469"/>
    </location>
</feature>
<dbReference type="Proteomes" id="UP000652176">
    <property type="component" value="Unassembled WGS sequence"/>
</dbReference>
<keyword evidence="5" id="KW-1185">Reference proteome</keyword>
<evidence type="ECO:0000313" key="4">
    <source>
        <dbReference type="EMBL" id="MBD9358635.1"/>
    </source>
</evidence>
<comment type="subcellular location">
    <subcellularLocation>
        <location evidence="2">Cell outer membrane</location>
        <topology evidence="2">Lipid-anchor</topology>
    </subcellularLocation>
</comment>
<dbReference type="PANTHER" id="PTHR30203">
    <property type="entry name" value="OUTER MEMBRANE CATION EFFLUX PROTEIN"/>
    <property type="match status" value="1"/>
</dbReference>
<keyword evidence="2" id="KW-0732">Signal</keyword>
<reference evidence="4 5" key="1">
    <citation type="submission" date="2020-09" db="EMBL/GenBank/DDBJ databases">
        <title>Methylomonas albis sp. nov. and Methylomonas fluvii sp. nov.: Two cold-adapted methanotrophs from the River Elbe and an amended description of Methylovulum psychrotolerans strain Eb1.</title>
        <authorList>
            <person name="Bussmann I.K."/>
            <person name="Klings K.-W."/>
            <person name="Warnstedt J."/>
            <person name="Hoppert M."/>
            <person name="Saborowski A."/>
            <person name="Horn F."/>
            <person name="Liebner S."/>
        </authorList>
    </citation>
    <scope>NUCLEOTIDE SEQUENCE [LARGE SCALE GENOMIC DNA]</scope>
    <source>
        <strain evidence="4 5">EbA</strain>
    </source>
</reference>
<comment type="caution">
    <text evidence="4">The sequence shown here is derived from an EMBL/GenBank/DDBJ whole genome shotgun (WGS) entry which is preliminary data.</text>
</comment>
<feature type="coiled-coil region" evidence="3">
    <location>
        <begin position="218"/>
        <end position="245"/>
    </location>
</feature>
<accession>A0ABR9D6D2</accession>
<keyword evidence="2" id="KW-1134">Transmembrane beta strand</keyword>
<dbReference type="EMBL" id="JACXSS010000001">
    <property type="protein sequence ID" value="MBD9358635.1"/>
    <property type="molecule type" value="Genomic_DNA"/>
</dbReference>
<keyword evidence="3" id="KW-0175">Coiled coil</keyword>
<name>A0ABR9D6D2_9GAMM</name>
<dbReference type="InterPro" id="IPR010131">
    <property type="entry name" value="MdtP/NodT-like"/>
</dbReference>
<keyword evidence="2" id="KW-0564">Palmitate</keyword>
<protein>
    <submittedName>
        <fullName evidence="4">Efflux transporter outer membrane subunit</fullName>
    </submittedName>
</protein>
<dbReference type="Gene3D" id="2.20.200.10">
    <property type="entry name" value="Outer membrane efflux proteins (OEP)"/>
    <property type="match status" value="1"/>
</dbReference>
<comment type="similarity">
    <text evidence="1 2">Belongs to the outer membrane factor (OMF) (TC 1.B.17) family.</text>
</comment>
<evidence type="ECO:0000256" key="3">
    <source>
        <dbReference type="SAM" id="Coils"/>
    </source>
</evidence>
<dbReference type="InterPro" id="IPR003423">
    <property type="entry name" value="OMP_efflux"/>
</dbReference>
<evidence type="ECO:0000256" key="1">
    <source>
        <dbReference type="ARBA" id="ARBA00007613"/>
    </source>
</evidence>
<dbReference type="PROSITE" id="PS51257">
    <property type="entry name" value="PROKAR_LIPOPROTEIN"/>
    <property type="match status" value="1"/>
</dbReference>
<dbReference type="Pfam" id="PF02321">
    <property type="entry name" value="OEP"/>
    <property type="match status" value="2"/>
</dbReference>
<organism evidence="4 5">
    <name type="scientific">Methylomonas albis</name>
    <dbReference type="NCBI Taxonomy" id="1854563"/>
    <lineage>
        <taxon>Bacteria</taxon>
        <taxon>Pseudomonadati</taxon>
        <taxon>Pseudomonadota</taxon>
        <taxon>Gammaproteobacteria</taxon>
        <taxon>Methylococcales</taxon>
        <taxon>Methylococcaceae</taxon>
        <taxon>Methylomonas</taxon>
    </lineage>
</organism>
<evidence type="ECO:0000256" key="2">
    <source>
        <dbReference type="RuleBase" id="RU362097"/>
    </source>
</evidence>
<keyword evidence="2" id="KW-0812">Transmembrane</keyword>
<feature type="signal peptide" evidence="2">
    <location>
        <begin position="1"/>
        <end position="17"/>
    </location>
</feature>